<dbReference type="InterPro" id="IPR036736">
    <property type="entry name" value="ACP-like_sf"/>
</dbReference>
<protein>
    <submittedName>
        <fullName evidence="2">Acyl carrier protein</fullName>
    </submittedName>
</protein>
<dbReference type="Pfam" id="PF00550">
    <property type="entry name" value="PP-binding"/>
    <property type="match status" value="1"/>
</dbReference>
<sequence length="94" mass="10347">MPHPSPETHAESSTAEVVRQLLSQELRTTVELDQVIVDLPEIESVKFMRLITRIEDRLDITLDDEQVFAAVTVGDLAAVVDAVRGHNPVAGQSE</sequence>
<dbReference type="InterPro" id="IPR009081">
    <property type="entry name" value="PP-bd_ACP"/>
</dbReference>
<feature type="domain" description="Carrier" evidence="1">
    <location>
        <begin position="5"/>
        <end position="84"/>
    </location>
</feature>
<accession>A0A846XQH0</accession>
<comment type="caution">
    <text evidence="2">The sequence shown here is derived from an EMBL/GenBank/DDBJ whole genome shotgun (WGS) entry which is preliminary data.</text>
</comment>
<name>A0A846XQH0_9NOCA</name>
<dbReference type="Gene3D" id="1.10.1200.10">
    <property type="entry name" value="ACP-like"/>
    <property type="match status" value="1"/>
</dbReference>
<dbReference type="SUPFAM" id="SSF47336">
    <property type="entry name" value="ACP-like"/>
    <property type="match status" value="1"/>
</dbReference>
<keyword evidence="3" id="KW-1185">Reference proteome</keyword>
<dbReference type="Proteomes" id="UP000565711">
    <property type="component" value="Unassembled WGS sequence"/>
</dbReference>
<gene>
    <name evidence="2" type="ORF">HGA08_01415</name>
</gene>
<reference evidence="2 3" key="1">
    <citation type="submission" date="2020-04" db="EMBL/GenBank/DDBJ databases">
        <title>MicrobeNet Type strains.</title>
        <authorList>
            <person name="Nicholson A.C."/>
        </authorList>
    </citation>
    <scope>NUCLEOTIDE SEQUENCE [LARGE SCALE GENOMIC DNA]</scope>
    <source>
        <strain evidence="2 3">JCM 12354</strain>
    </source>
</reference>
<dbReference type="RefSeq" id="WP_067869873.1">
    <property type="nucleotide sequence ID" value="NZ_JAAXOP010000001.1"/>
</dbReference>
<evidence type="ECO:0000259" key="1">
    <source>
        <dbReference type="PROSITE" id="PS50075"/>
    </source>
</evidence>
<dbReference type="PROSITE" id="PS50075">
    <property type="entry name" value="CARRIER"/>
    <property type="match status" value="1"/>
</dbReference>
<evidence type="ECO:0000313" key="2">
    <source>
        <dbReference type="EMBL" id="NKY48867.1"/>
    </source>
</evidence>
<dbReference type="EMBL" id="JAAXOP010000001">
    <property type="protein sequence ID" value="NKY48867.1"/>
    <property type="molecule type" value="Genomic_DNA"/>
</dbReference>
<organism evidence="2 3">
    <name type="scientific">Nocardia vermiculata</name>
    <dbReference type="NCBI Taxonomy" id="257274"/>
    <lineage>
        <taxon>Bacteria</taxon>
        <taxon>Bacillati</taxon>
        <taxon>Actinomycetota</taxon>
        <taxon>Actinomycetes</taxon>
        <taxon>Mycobacteriales</taxon>
        <taxon>Nocardiaceae</taxon>
        <taxon>Nocardia</taxon>
    </lineage>
</organism>
<dbReference type="AlphaFoldDB" id="A0A846XQH0"/>
<evidence type="ECO:0000313" key="3">
    <source>
        <dbReference type="Proteomes" id="UP000565711"/>
    </source>
</evidence>
<proteinExistence type="predicted"/>